<evidence type="ECO:0000256" key="3">
    <source>
        <dbReference type="ARBA" id="ARBA00022618"/>
    </source>
</evidence>
<accession>A0A7W7I327</accession>
<dbReference type="GO" id="GO:0005737">
    <property type="term" value="C:cytoplasm"/>
    <property type="evidence" value="ECO:0007669"/>
    <property type="project" value="UniProtKB-SubCell"/>
</dbReference>
<feature type="domain" description="Mur ligase central" evidence="14">
    <location>
        <begin position="105"/>
        <end position="291"/>
    </location>
</feature>
<dbReference type="EC" id="6.3.2.10" evidence="10 11"/>
<evidence type="ECO:0000256" key="4">
    <source>
        <dbReference type="ARBA" id="ARBA00022741"/>
    </source>
</evidence>
<dbReference type="PANTHER" id="PTHR43024">
    <property type="entry name" value="UDP-N-ACETYLMURAMOYL-TRIPEPTIDE--D-ALANYL-D-ALANINE LIGASE"/>
    <property type="match status" value="1"/>
</dbReference>
<dbReference type="GO" id="GO:0005524">
    <property type="term" value="F:ATP binding"/>
    <property type="evidence" value="ECO:0007669"/>
    <property type="project" value="UniProtKB-UniRule"/>
</dbReference>
<dbReference type="InterPro" id="IPR000713">
    <property type="entry name" value="Mur_ligase_N"/>
</dbReference>
<evidence type="ECO:0000256" key="7">
    <source>
        <dbReference type="ARBA" id="ARBA00022984"/>
    </source>
</evidence>
<dbReference type="HAMAP" id="MF_02019">
    <property type="entry name" value="MurF"/>
    <property type="match status" value="1"/>
</dbReference>
<evidence type="ECO:0000256" key="5">
    <source>
        <dbReference type="ARBA" id="ARBA00022840"/>
    </source>
</evidence>
<dbReference type="InterPro" id="IPR013221">
    <property type="entry name" value="Mur_ligase_cen"/>
</dbReference>
<dbReference type="SUPFAM" id="SSF63418">
    <property type="entry name" value="MurE/MurF N-terminal domain"/>
    <property type="match status" value="1"/>
</dbReference>
<dbReference type="GO" id="GO:0051301">
    <property type="term" value="P:cell division"/>
    <property type="evidence" value="ECO:0007669"/>
    <property type="project" value="UniProtKB-KW"/>
</dbReference>
<keyword evidence="6 10" id="KW-0133">Cell shape</keyword>
<dbReference type="NCBIfam" id="TIGR01143">
    <property type="entry name" value="murF"/>
    <property type="match status" value="1"/>
</dbReference>
<keyword evidence="1 10" id="KW-0963">Cytoplasm</keyword>
<keyword evidence="3 10" id="KW-0132">Cell division</keyword>
<keyword evidence="2 10" id="KW-0436">Ligase</keyword>
<gene>
    <name evidence="10" type="primary">murF</name>
    <name evidence="15" type="ORF">BJ971_006023</name>
</gene>
<feature type="domain" description="Mur ligase N-terminal catalytic" evidence="12">
    <location>
        <begin position="27"/>
        <end position="89"/>
    </location>
</feature>
<feature type="binding site" evidence="10">
    <location>
        <begin position="106"/>
        <end position="112"/>
    </location>
    <ligand>
        <name>ATP</name>
        <dbReference type="ChEBI" id="CHEBI:30616"/>
    </ligand>
</feature>
<evidence type="ECO:0000313" key="16">
    <source>
        <dbReference type="Proteomes" id="UP000578112"/>
    </source>
</evidence>
<keyword evidence="8 10" id="KW-0131">Cell cycle</keyword>
<proteinExistence type="inferred from homology"/>
<dbReference type="Gene3D" id="3.90.190.20">
    <property type="entry name" value="Mur ligase, C-terminal domain"/>
    <property type="match status" value="1"/>
</dbReference>
<organism evidence="15 16">
    <name type="scientific">Actinoplanes digitatis</name>
    <dbReference type="NCBI Taxonomy" id="1868"/>
    <lineage>
        <taxon>Bacteria</taxon>
        <taxon>Bacillati</taxon>
        <taxon>Actinomycetota</taxon>
        <taxon>Actinomycetes</taxon>
        <taxon>Micromonosporales</taxon>
        <taxon>Micromonosporaceae</taxon>
        <taxon>Actinoplanes</taxon>
    </lineage>
</organism>
<keyword evidence="16" id="KW-1185">Reference proteome</keyword>
<dbReference type="InterPro" id="IPR051046">
    <property type="entry name" value="MurCDEF_CellWall_CoF430Synth"/>
</dbReference>
<name>A0A7W7I327_9ACTN</name>
<evidence type="ECO:0000313" key="15">
    <source>
        <dbReference type="EMBL" id="MBB4765467.1"/>
    </source>
</evidence>
<evidence type="ECO:0000256" key="11">
    <source>
        <dbReference type="RuleBase" id="RU004136"/>
    </source>
</evidence>
<keyword evidence="9 10" id="KW-0961">Cell wall biogenesis/degradation</keyword>
<evidence type="ECO:0000259" key="12">
    <source>
        <dbReference type="Pfam" id="PF01225"/>
    </source>
</evidence>
<keyword evidence="5 10" id="KW-0067">ATP-binding</keyword>
<reference evidence="15 16" key="1">
    <citation type="submission" date="2020-08" db="EMBL/GenBank/DDBJ databases">
        <title>Sequencing the genomes of 1000 actinobacteria strains.</title>
        <authorList>
            <person name="Klenk H.-P."/>
        </authorList>
    </citation>
    <scope>NUCLEOTIDE SEQUENCE [LARGE SCALE GENOMIC DNA]</scope>
    <source>
        <strain evidence="15 16">DSM 43149</strain>
    </source>
</reference>
<comment type="function">
    <text evidence="10 11">Involved in cell wall formation. Catalyzes the final step in the synthesis of UDP-N-acetylmuramoyl-pentapeptide, the precursor of murein.</text>
</comment>
<dbReference type="SUPFAM" id="SSF53244">
    <property type="entry name" value="MurD-like peptide ligases, peptide-binding domain"/>
    <property type="match status" value="1"/>
</dbReference>
<dbReference type="InterPro" id="IPR005863">
    <property type="entry name" value="UDP-N-AcMur_synth"/>
</dbReference>
<feature type="domain" description="Mur ligase C-terminal" evidence="13">
    <location>
        <begin position="314"/>
        <end position="441"/>
    </location>
</feature>
<sequence>MTLDEIAAITGGRLVNADPAAVVTGPVEYDNRALLPGGLFVAFAGEKVDGHDFAGAAIEAGAAGVLGTRDTGRPGIVVEDPLRALAALASVVVSRLPELTIVGLTGSSGKTTTKDYIGQLLGRLGETVAPAGSLNNELGFPYTVLKATTATRFLVLEMGARGIGHIRYLTDMAGPRIGVVLNVGAAHIGEFGSVEGTARAKGELVEALSEDGVAVLNADDPLVAAMAARTSARVVSVGEAAEATVRAVDVTLDDRGRAAYTLVTPAGSAPVRLAVTGRHQVGNTLAAAAVALEAGMAPAAVAAALGEVGIVSGRRMDVFDRADGVTVIDDSYNANPSSTAAALHALAALGQGRRTVAVLGYMAELGEHDAAGHQEVGRLAAVLGVDRLIAVAGNAAPILAGAATEPAWKGEAVLAADQAEAVAVLRADLRPGDVVLVKGSRYRTWEVADALRADAAGEEVGP</sequence>
<evidence type="ECO:0000259" key="13">
    <source>
        <dbReference type="Pfam" id="PF02875"/>
    </source>
</evidence>
<dbReference type="GO" id="GO:0047480">
    <property type="term" value="F:UDP-N-acetylmuramoyl-tripeptide-D-alanyl-D-alanine ligase activity"/>
    <property type="evidence" value="ECO:0007669"/>
    <property type="project" value="UniProtKB-UniRule"/>
</dbReference>
<evidence type="ECO:0000256" key="8">
    <source>
        <dbReference type="ARBA" id="ARBA00023306"/>
    </source>
</evidence>
<dbReference type="InterPro" id="IPR036565">
    <property type="entry name" value="Mur-like_cat_sf"/>
</dbReference>
<dbReference type="Gene3D" id="3.40.1390.10">
    <property type="entry name" value="MurE/MurF, N-terminal domain"/>
    <property type="match status" value="1"/>
</dbReference>
<keyword evidence="4 10" id="KW-0547">Nucleotide-binding</keyword>
<dbReference type="InterPro" id="IPR004101">
    <property type="entry name" value="Mur_ligase_C"/>
</dbReference>
<evidence type="ECO:0000256" key="1">
    <source>
        <dbReference type="ARBA" id="ARBA00022490"/>
    </source>
</evidence>
<dbReference type="SUPFAM" id="SSF53623">
    <property type="entry name" value="MurD-like peptide ligases, catalytic domain"/>
    <property type="match status" value="1"/>
</dbReference>
<dbReference type="InterPro" id="IPR035911">
    <property type="entry name" value="MurE/MurF_N"/>
</dbReference>
<dbReference type="GO" id="GO:0071555">
    <property type="term" value="P:cell wall organization"/>
    <property type="evidence" value="ECO:0007669"/>
    <property type="project" value="UniProtKB-KW"/>
</dbReference>
<dbReference type="PANTHER" id="PTHR43024:SF1">
    <property type="entry name" value="UDP-N-ACETYLMURAMOYL-TRIPEPTIDE--D-ALANYL-D-ALANINE LIGASE"/>
    <property type="match status" value="1"/>
</dbReference>
<comment type="catalytic activity">
    <reaction evidence="10 11">
        <text>D-alanyl-D-alanine + UDP-N-acetyl-alpha-D-muramoyl-L-alanyl-gamma-D-glutamyl-meso-2,6-diaminopimelate + ATP = UDP-N-acetyl-alpha-D-muramoyl-L-alanyl-gamma-D-glutamyl-meso-2,6-diaminopimeloyl-D-alanyl-D-alanine + ADP + phosphate + H(+)</text>
        <dbReference type="Rhea" id="RHEA:28374"/>
        <dbReference type="ChEBI" id="CHEBI:15378"/>
        <dbReference type="ChEBI" id="CHEBI:30616"/>
        <dbReference type="ChEBI" id="CHEBI:43474"/>
        <dbReference type="ChEBI" id="CHEBI:57822"/>
        <dbReference type="ChEBI" id="CHEBI:61386"/>
        <dbReference type="ChEBI" id="CHEBI:83905"/>
        <dbReference type="ChEBI" id="CHEBI:456216"/>
        <dbReference type="EC" id="6.3.2.10"/>
    </reaction>
</comment>
<evidence type="ECO:0000259" key="14">
    <source>
        <dbReference type="Pfam" id="PF08245"/>
    </source>
</evidence>
<dbReference type="GO" id="GO:0009252">
    <property type="term" value="P:peptidoglycan biosynthetic process"/>
    <property type="evidence" value="ECO:0007669"/>
    <property type="project" value="UniProtKB-UniRule"/>
</dbReference>
<dbReference type="Gene3D" id="3.40.1190.10">
    <property type="entry name" value="Mur-like, catalytic domain"/>
    <property type="match status" value="1"/>
</dbReference>
<comment type="similarity">
    <text evidence="10">Belongs to the MurCDEF family. MurF subfamily.</text>
</comment>
<comment type="pathway">
    <text evidence="10 11">Cell wall biogenesis; peptidoglycan biosynthesis.</text>
</comment>
<dbReference type="AlphaFoldDB" id="A0A7W7I327"/>
<evidence type="ECO:0000256" key="10">
    <source>
        <dbReference type="HAMAP-Rule" id="MF_02019"/>
    </source>
</evidence>
<comment type="caution">
    <text evidence="15">The sequence shown here is derived from an EMBL/GenBank/DDBJ whole genome shotgun (WGS) entry which is preliminary data.</text>
</comment>
<evidence type="ECO:0000256" key="2">
    <source>
        <dbReference type="ARBA" id="ARBA00022598"/>
    </source>
</evidence>
<dbReference type="InterPro" id="IPR036615">
    <property type="entry name" value="Mur_ligase_C_dom_sf"/>
</dbReference>
<keyword evidence="7 10" id="KW-0573">Peptidoglycan synthesis</keyword>
<protein>
    <recommendedName>
        <fullName evidence="10 11">UDP-N-acetylmuramoyl-tripeptide--D-alanyl-D-alanine ligase</fullName>
        <ecNumber evidence="10 11">6.3.2.10</ecNumber>
    </recommendedName>
    <alternativeName>
        <fullName evidence="10">D-alanyl-D-alanine-adding enzyme</fullName>
    </alternativeName>
</protein>
<evidence type="ECO:0000256" key="6">
    <source>
        <dbReference type="ARBA" id="ARBA00022960"/>
    </source>
</evidence>
<dbReference type="Pfam" id="PF08245">
    <property type="entry name" value="Mur_ligase_M"/>
    <property type="match status" value="1"/>
</dbReference>
<evidence type="ECO:0000256" key="9">
    <source>
        <dbReference type="ARBA" id="ARBA00023316"/>
    </source>
</evidence>
<comment type="subcellular location">
    <subcellularLocation>
        <location evidence="10 11">Cytoplasm</location>
    </subcellularLocation>
</comment>
<dbReference type="EMBL" id="JACHNH010000001">
    <property type="protein sequence ID" value="MBB4765467.1"/>
    <property type="molecule type" value="Genomic_DNA"/>
</dbReference>
<dbReference type="Pfam" id="PF02875">
    <property type="entry name" value="Mur_ligase_C"/>
    <property type="match status" value="1"/>
</dbReference>
<dbReference type="Pfam" id="PF01225">
    <property type="entry name" value="Mur_ligase"/>
    <property type="match status" value="1"/>
</dbReference>
<dbReference type="UniPathway" id="UPA00219"/>
<dbReference type="GO" id="GO:0008360">
    <property type="term" value="P:regulation of cell shape"/>
    <property type="evidence" value="ECO:0007669"/>
    <property type="project" value="UniProtKB-KW"/>
</dbReference>
<dbReference type="Proteomes" id="UP000578112">
    <property type="component" value="Unassembled WGS sequence"/>
</dbReference>